<dbReference type="EMBL" id="LM655252">
    <property type="protein sequence ID" value="CDZ16549.1"/>
    <property type="molecule type" value="Genomic_DNA"/>
</dbReference>
<dbReference type="EC" id="6.6.1.1" evidence="2"/>
<dbReference type="Proteomes" id="UP000032420">
    <property type="component" value="Chromosome I"/>
</dbReference>
<gene>
    <name evidence="2" type="primary">chlI</name>
    <name evidence="2" type="ORF">CEM_297</name>
</gene>
<evidence type="ECO:0000313" key="3">
    <source>
        <dbReference type="Proteomes" id="UP000032420"/>
    </source>
</evidence>
<protein>
    <submittedName>
        <fullName evidence="2">Magnesium-chelatase subunit ChlI</fullName>
        <ecNumber evidence="2">6.6.1.1</ecNumber>
    </submittedName>
</protein>
<organism evidence="2 3">
    <name type="scientific">Candidatus Johnevansia muelleri</name>
    <dbReference type="NCBI Taxonomy" id="1495769"/>
    <lineage>
        <taxon>Bacteria</taxon>
        <taxon>Pseudomonadati</taxon>
        <taxon>Pseudomonadota</taxon>
        <taxon>Gammaproteobacteria</taxon>
        <taxon>Candidatus Johnevansiales</taxon>
        <taxon>Candidatus Johnevansiaceae</taxon>
        <taxon>Candidatus Johnevansia</taxon>
    </lineage>
</organism>
<sequence>MLYLFYINMQPQGNLNKIFPFSAVNGQTLIKRALLFTLIDPQLGGILISGPRGVAKSTLVRGLADLLPNKNSTFINLPLGASEEQLIGSINLEQALSNKKIIFQPGLLYRAHKGILYIDEVNLLPDNMVDILLDVASSGLNIIERDGISHTHPAEFILIGTMNPDEGEIRPQLRDRFGLCVYFNECLSIKERINIVRSRIAFEKNPQKLISSVEKNQKNLSNRIRNAIIKLHQIILKYKFEYQIAEQCIKSGVEGLRADIAWQHAAIANSALEGRLIVNQLDIDYVKNLILNHRYIEQVNNYENKIKLPHTFTNIIKSNKNGEKLKIKNIQEEFYKQVESFNKKIVFINLKKCIQYSKKKFKKKNYFNAYFSKNGYNYLKKINLNINWYLTLINPQNLENLINIKYKNYKKNKYNLDCIIIDISASIFYTLNKTKKIVSYLIEHAYLMKRKLAILIFSGLKIKWLFRFGRASRICINKINKITASGTTPLQQALEKALYFIKKEYSKKNNLNIQTWIFTDARTNYLIKYMQWPTPITIIDTDQNLIKIRRAKKLAISLNGYYQKISNFFKTVIND</sequence>
<dbReference type="PANTHER" id="PTHR35023:SF1">
    <property type="entry name" value="MG-PROTOPORPHYRIN IX CHELATASE"/>
    <property type="match status" value="1"/>
</dbReference>
<dbReference type="GO" id="GO:0016887">
    <property type="term" value="F:ATP hydrolysis activity"/>
    <property type="evidence" value="ECO:0007669"/>
    <property type="project" value="InterPro"/>
</dbReference>
<dbReference type="InterPro" id="IPR011704">
    <property type="entry name" value="ATPase_dyneun-rel_AAA"/>
</dbReference>
<dbReference type="Pfam" id="PF07728">
    <property type="entry name" value="AAA_5"/>
    <property type="match status" value="1"/>
</dbReference>
<dbReference type="InterPro" id="IPR041628">
    <property type="entry name" value="ChlI/MoxR_AAA_lid"/>
</dbReference>
<dbReference type="Gene3D" id="3.40.50.300">
    <property type="entry name" value="P-loop containing nucleotide triphosphate hydrolases"/>
    <property type="match status" value="1"/>
</dbReference>
<dbReference type="InterPro" id="IPR025943">
    <property type="entry name" value="Sigma_54_int_dom_ATP-bd_2"/>
</dbReference>
<dbReference type="InterPro" id="IPR027417">
    <property type="entry name" value="P-loop_NTPase"/>
</dbReference>
<reference evidence="3" key="1">
    <citation type="submission" date="2014-07" db="EMBL/GenBank/DDBJ databases">
        <authorList>
            <person name="Santos-Garcia D."/>
        </authorList>
    </citation>
    <scope>NUCLEOTIDE SEQUENCE [LARGE SCALE GENOMIC DNA]</scope>
</reference>
<dbReference type="Gene3D" id="3.40.50.410">
    <property type="entry name" value="von Willebrand factor, type A domain"/>
    <property type="match status" value="1"/>
</dbReference>
<dbReference type="SUPFAM" id="SSF52540">
    <property type="entry name" value="P-loop containing nucleoside triphosphate hydrolases"/>
    <property type="match status" value="1"/>
</dbReference>
<dbReference type="GO" id="GO:0005524">
    <property type="term" value="F:ATP binding"/>
    <property type="evidence" value="ECO:0007669"/>
    <property type="project" value="InterPro"/>
</dbReference>
<dbReference type="PATRIC" id="fig|1495769.3.peg.271"/>
<dbReference type="PANTHER" id="PTHR35023">
    <property type="entry name" value="CHELATASE-RELATED"/>
    <property type="match status" value="1"/>
</dbReference>
<evidence type="ECO:0000313" key="2">
    <source>
        <dbReference type="EMBL" id="CDZ16549.1"/>
    </source>
</evidence>
<dbReference type="SUPFAM" id="SSF53300">
    <property type="entry name" value="vWA-like"/>
    <property type="match status" value="1"/>
</dbReference>
<feature type="domain" description="AAA+ ATPase" evidence="1">
    <location>
        <begin position="42"/>
        <end position="187"/>
    </location>
</feature>
<dbReference type="KEGG" id="eme:CEM_297"/>
<dbReference type="InterPro" id="IPR003593">
    <property type="entry name" value="AAA+_ATPase"/>
</dbReference>
<dbReference type="InterPro" id="IPR052989">
    <property type="entry name" value="Mg-chelatase_DI-like"/>
</dbReference>
<evidence type="ECO:0000259" key="1">
    <source>
        <dbReference type="SMART" id="SM00382"/>
    </source>
</evidence>
<accession>A0A078KIF9</accession>
<dbReference type="PROSITE" id="PS00676">
    <property type="entry name" value="SIGMA54_INTERACT_2"/>
    <property type="match status" value="1"/>
</dbReference>
<dbReference type="SMART" id="SM00382">
    <property type="entry name" value="AAA"/>
    <property type="match status" value="1"/>
</dbReference>
<dbReference type="Pfam" id="PF17863">
    <property type="entry name" value="AAA_lid_2"/>
    <property type="match status" value="1"/>
</dbReference>
<dbReference type="OrthoDB" id="9775079at2"/>
<dbReference type="HOGENOM" id="CLU_016684_6_1_6"/>
<dbReference type="Gene3D" id="1.10.8.80">
    <property type="entry name" value="Magnesium chelatase subunit I, C-Terminal domain"/>
    <property type="match status" value="1"/>
</dbReference>
<name>A0A078KIF9_9GAMM</name>
<keyword evidence="3" id="KW-1185">Reference proteome</keyword>
<dbReference type="CDD" id="cd00009">
    <property type="entry name" value="AAA"/>
    <property type="match status" value="1"/>
</dbReference>
<dbReference type="AlphaFoldDB" id="A0A078KIF9"/>
<dbReference type="GO" id="GO:0016851">
    <property type="term" value="F:magnesium chelatase activity"/>
    <property type="evidence" value="ECO:0007669"/>
    <property type="project" value="UniProtKB-EC"/>
</dbReference>
<dbReference type="InterPro" id="IPR036465">
    <property type="entry name" value="vWFA_dom_sf"/>
</dbReference>
<proteinExistence type="predicted"/>
<keyword evidence="2" id="KW-0436">Ligase</keyword>
<dbReference type="STRING" id="1495769.CEM_297"/>